<dbReference type="InterPro" id="IPR016024">
    <property type="entry name" value="ARM-type_fold"/>
</dbReference>
<dbReference type="PANTHER" id="PTHR41291:SF1">
    <property type="entry name" value="DNA ALKYLATION REPAIR PROTEIN"/>
    <property type="match status" value="1"/>
</dbReference>
<name>A0A0C1FF25_9SPHI</name>
<dbReference type="SUPFAM" id="SSF48371">
    <property type="entry name" value="ARM repeat"/>
    <property type="match status" value="1"/>
</dbReference>
<protein>
    <submittedName>
        <fullName evidence="1">DNA alkylation repair protein</fullName>
    </submittedName>
</protein>
<comment type="caution">
    <text evidence="1">The sequence shown here is derived from an EMBL/GenBank/DDBJ whole genome shotgun (WGS) entry which is preliminary data.</text>
</comment>
<dbReference type="Pfam" id="PF08713">
    <property type="entry name" value="DNA_alkylation"/>
    <property type="match status" value="1"/>
</dbReference>
<proteinExistence type="predicted"/>
<evidence type="ECO:0000313" key="1">
    <source>
        <dbReference type="EMBL" id="KIA91637.1"/>
    </source>
</evidence>
<dbReference type="Proteomes" id="UP000031246">
    <property type="component" value="Unassembled WGS sequence"/>
</dbReference>
<dbReference type="CDD" id="cd06561">
    <property type="entry name" value="AlkD_like"/>
    <property type="match status" value="1"/>
</dbReference>
<reference evidence="1 2" key="1">
    <citation type="submission" date="2014-10" db="EMBL/GenBank/DDBJ databases">
        <title>Pedobacter Kyungheensis.</title>
        <authorList>
            <person name="Anderson B.M."/>
            <person name="Newman J.D."/>
        </authorList>
    </citation>
    <scope>NUCLEOTIDE SEQUENCE [LARGE SCALE GENOMIC DNA]</scope>
    <source>
        <strain evidence="1 2">KACC 16221</strain>
    </source>
</reference>
<dbReference type="RefSeq" id="WP_039479777.1">
    <property type="nucleotide sequence ID" value="NZ_JSYN01000027.1"/>
</dbReference>
<dbReference type="OrthoDB" id="1117222at2"/>
<gene>
    <name evidence="1" type="ORF">OC25_19910</name>
</gene>
<keyword evidence="2" id="KW-1185">Reference proteome</keyword>
<dbReference type="EMBL" id="JSYN01000027">
    <property type="protein sequence ID" value="KIA91637.1"/>
    <property type="molecule type" value="Genomic_DNA"/>
</dbReference>
<accession>A0A0C1FF25</accession>
<evidence type="ECO:0000313" key="2">
    <source>
        <dbReference type="Proteomes" id="UP000031246"/>
    </source>
</evidence>
<dbReference type="AlphaFoldDB" id="A0A0C1FF25"/>
<dbReference type="PANTHER" id="PTHR41291">
    <property type="entry name" value="DNA ALKYLATION REPAIR PROTEIN"/>
    <property type="match status" value="1"/>
</dbReference>
<organism evidence="1 2">
    <name type="scientific">Pedobacter kyungheensis</name>
    <dbReference type="NCBI Taxonomy" id="1069985"/>
    <lineage>
        <taxon>Bacteria</taxon>
        <taxon>Pseudomonadati</taxon>
        <taxon>Bacteroidota</taxon>
        <taxon>Sphingobacteriia</taxon>
        <taxon>Sphingobacteriales</taxon>
        <taxon>Sphingobacteriaceae</taxon>
        <taxon>Pedobacter</taxon>
    </lineage>
</organism>
<dbReference type="InterPro" id="IPR014825">
    <property type="entry name" value="DNA_alkylation"/>
</dbReference>
<sequence length="221" mass="25245">MNSNEVLKQLESLADEKVRKQHIKNGAREDLYGVKMGDIRTLAKKIKTNHALALELWETGNIDARMLAILILKPKELSPAEIEKMVASEQFAWAADWFYNYVVKEYPEKEQFREKWMNSGDKMLARAGWSLTSGRIARAPEGLDIPALLNRIENEMTNEAPETKWTMNTALAHIGINHPAYRERALAIGEKLGIYRDYPVSKGCTSPFAPIWINEMVSRQK</sequence>
<dbReference type="Gene3D" id="1.25.10.90">
    <property type="match status" value="1"/>
</dbReference>